<dbReference type="Proteomes" id="UP000282076">
    <property type="component" value="Unassembled WGS sequence"/>
</dbReference>
<proteinExistence type="predicted"/>
<keyword evidence="3" id="KW-1185">Reference proteome</keyword>
<reference evidence="2 3" key="1">
    <citation type="submission" date="2018-10" db="EMBL/GenBank/DDBJ databases">
        <title>Cohnella sp. M2MS4P-1, whole genome shotgun sequence.</title>
        <authorList>
            <person name="Tuo L."/>
        </authorList>
    </citation>
    <scope>NUCLEOTIDE SEQUENCE [LARGE SCALE GENOMIC DNA]</scope>
    <source>
        <strain evidence="2 3">M2MS4P-1</strain>
    </source>
</reference>
<keyword evidence="1" id="KW-0812">Transmembrane</keyword>
<evidence type="ECO:0000313" key="3">
    <source>
        <dbReference type="Proteomes" id="UP000282076"/>
    </source>
</evidence>
<accession>A0A494XYG8</accession>
<name>A0A494XYG8_9BACL</name>
<gene>
    <name evidence="2" type="ORF">D7Z26_10235</name>
</gene>
<sequence>MLMNQVFFKNKVTLNLVIFFCYLLIILLSLMVGDLTKLLITLGITFVFPILMVYLNYLQDSSRNQRFFILSVMNSGIIIFFFQYFVYRYVNVEYYGNNNRDPEELYWANFFIAVPLIILLISGLIAQIILFIKSTQR</sequence>
<dbReference type="EMBL" id="RBZM01000004">
    <property type="protein sequence ID" value="RKP55552.1"/>
    <property type="molecule type" value="Genomic_DNA"/>
</dbReference>
<evidence type="ECO:0000256" key="1">
    <source>
        <dbReference type="SAM" id="Phobius"/>
    </source>
</evidence>
<protein>
    <submittedName>
        <fullName evidence="2">Uncharacterized protein</fullName>
    </submittedName>
</protein>
<evidence type="ECO:0000313" key="2">
    <source>
        <dbReference type="EMBL" id="RKP55552.1"/>
    </source>
</evidence>
<dbReference type="AlphaFoldDB" id="A0A494XYG8"/>
<comment type="caution">
    <text evidence="2">The sequence shown here is derived from an EMBL/GenBank/DDBJ whole genome shotgun (WGS) entry which is preliminary data.</text>
</comment>
<feature type="transmembrane region" description="Helical" evidence="1">
    <location>
        <begin position="38"/>
        <end position="55"/>
    </location>
</feature>
<feature type="transmembrane region" description="Helical" evidence="1">
    <location>
        <begin position="12"/>
        <end position="32"/>
    </location>
</feature>
<keyword evidence="1" id="KW-1133">Transmembrane helix</keyword>
<keyword evidence="1" id="KW-0472">Membrane</keyword>
<feature type="transmembrane region" description="Helical" evidence="1">
    <location>
        <begin position="67"/>
        <end position="86"/>
    </location>
</feature>
<feature type="transmembrane region" description="Helical" evidence="1">
    <location>
        <begin position="106"/>
        <end position="132"/>
    </location>
</feature>
<organism evidence="2 3">
    <name type="scientific">Cohnella endophytica</name>
    <dbReference type="NCBI Taxonomy" id="2419778"/>
    <lineage>
        <taxon>Bacteria</taxon>
        <taxon>Bacillati</taxon>
        <taxon>Bacillota</taxon>
        <taxon>Bacilli</taxon>
        <taxon>Bacillales</taxon>
        <taxon>Paenibacillaceae</taxon>
        <taxon>Cohnella</taxon>
    </lineage>
</organism>